<evidence type="ECO:0000313" key="3">
    <source>
        <dbReference type="EMBL" id="KOC60496.1"/>
    </source>
</evidence>
<dbReference type="Proteomes" id="UP000053825">
    <property type="component" value="Unassembled WGS sequence"/>
</dbReference>
<dbReference type="PANTHER" id="PTHR46518">
    <property type="entry name" value="COILED-COIL DOMAIN-CONTAINING PROTEIN 151"/>
    <property type="match status" value="1"/>
</dbReference>
<dbReference type="STRING" id="597456.A0A0L7QPT7"/>
<dbReference type="EMBL" id="KQ414819">
    <property type="protein sequence ID" value="KOC60496.1"/>
    <property type="molecule type" value="Genomic_DNA"/>
</dbReference>
<feature type="compositionally biased region" description="Polar residues" evidence="2">
    <location>
        <begin position="533"/>
        <end position="543"/>
    </location>
</feature>
<evidence type="ECO:0000256" key="2">
    <source>
        <dbReference type="SAM" id="MobiDB-lite"/>
    </source>
</evidence>
<feature type="coiled-coil region" evidence="1">
    <location>
        <begin position="6"/>
        <end position="112"/>
    </location>
</feature>
<dbReference type="GO" id="GO:0097542">
    <property type="term" value="C:ciliary tip"/>
    <property type="evidence" value="ECO:0007669"/>
    <property type="project" value="TreeGrafter"/>
</dbReference>
<feature type="region of interest" description="Disordered" evidence="2">
    <location>
        <begin position="500"/>
        <end position="543"/>
    </location>
</feature>
<evidence type="ECO:0000313" key="4">
    <source>
        <dbReference type="Proteomes" id="UP000053825"/>
    </source>
</evidence>
<accession>A0A0L7QPT7</accession>
<sequence>MSDPLAPTIENKLNDLNKKIAEIRKKIQLSEGQRKANFEEYEAKKHEYTEKIATLKQSIKELYVEYANVQNNEGKSESKVRIIRRCSAYEKKRNLDETIAKAQEDNVRLRKKYDLIKYQRKKRQQRLHLLLEEYGQLMSDKMQKIFKKKTENPLRNKIVKLEVRLEHTRMMQIKANIARMKYRSMHADLKEKSVLYASSLKSLEDEMREQENEVKRLQARNRCKYVLFLQGVKEEAITLKDNMLETLIKEEIEVTNSSKERHAVHEEYRQRVLERKTELERMEKMIFHSRPRDDFDTRGKSRIQSTEDITKDEVTRLEEVFAKLRSATGATRSEDVLNRFLGQRATKDNLQKMRVATEHEKMALEKQRQELIAEMETRKFSEMKNAEQNAEEMEKLSRQMNEQKSRQLKADTEGQRMEDLLQAATTTLWNVCNKFRDVIEKLPEEPSAIEDPLQLVDLMNEKTKSIIDALGGPEKYMEVLDEILVDKFETVSIATTSAEGKTARANGGPLFPRFPSSTTPAAVPSEDEEDVPTRNTLKKQAQQLVDIKSRRKGFTFRK</sequence>
<feature type="coiled-coil region" evidence="1">
    <location>
        <begin position="193"/>
        <end position="220"/>
    </location>
</feature>
<dbReference type="GO" id="GO:0003341">
    <property type="term" value="P:cilium movement"/>
    <property type="evidence" value="ECO:0007669"/>
    <property type="project" value="InterPro"/>
</dbReference>
<gene>
    <name evidence="3" type="ORF">WH47_07854</name>
</gene>
<name>A0A0L7QPT7_9HYME</name>
<proteinExistence type="predicted"/>
<dbReference type="InterPro" id="IPR033192">
    <property type="entry name" value="ODAD3"/>
</dbReference>
<keyword evidence="4" id="KW-1185">Reference proteome</keyword>
<dbReference type="GO" id="GO:0036064">
    <property type="term" value="C:ciliary basal body"/>
    <property type="evidence" value="ECO:0007669"/>
    <property type="project" value="TreeGrafter"/>
</dbReference>
<keyword evidence="1" id="KW-0175">Coiled coil</keyword>
<evidence type="ECO:0000256" key="1">
    <source>
        <dbReference type="SAM" id="Coils"/>
    </source>
</evidence>
<feature type="coiled-coil region" evidence="1">
    <location>
        <begin position="347"/>
        <end position="413"/>
    </location>
</feature>
<dbReference type="AlphaFoldDB" id="A0A0L7QPT7"/>
<reference evidence="3 4" key="1">
    <citation type="submission" date="2015-07" db="EMBL/GenBank/DDBJ databases">
        <title>The genome of Habropoda laboriosa.</title>
        <authorList>
            <person name="Pan H."/>
            <person name="Kapheim K."/>
        </authorList>
    </citation>
    <scope>NUCLEOTIDE SEQUENCE [LARGE SCALE GENOMIC DNA]</scope>
    <source>
        <strain evidence="3">0110345459</strain>
    </source>
</reference>
<dbReference type="GO" id="GO:0036158">
    <property type="term" value="P:outer dynein arm assembly"/>
    <property type="evidence" value="ECO:0007669"/>
    <property type="project" value="InterPro"/>
</dbReference>
<dbReference type="OrthoDB" id="269804at2759"/>
<protein>
    <submittedName>
        <fullName evidence="3">Coiled-coil domain-containing protein 151</fullName>
    </submittedName>
</protein>
<organism evidence="3 4">
    <name type="scientific">Habropoda laboriosa</name>
    <dbReference type="NCBI Taxonomy" id="597456"/>
    <lineage>
        <taxon>Eukaryota</taxon>
        <taxon>Metazoa</taxon>
        <taxon>Ecdysozoa</taxon>
        <taxon>Arthropoda</taxon>
        <taxon>Hexapoda</taxon>
        <taxon>Insecta</taxon>
        <taxon>Pterygota</taxon>
        <taxon>Neoptera</taxon>
        <taxon>Endopterygota</taxon>
        <taxon>Hymenoptera</taxon>
        <taxon>Apocrita</taxon>
        <taxon>Aculeata</taxon>
        <taxon>Apoidea</taxon>
        <taxon>Anthophila</taxon>
        <taxon>Apidae</taxon>
        <taxon>Habropoda</taxon>
    </lineage>
</organism>
<dbReference type="PANTHER" id="PTHR46518:SF1">
    <property type="entry name" value="OUTER DYNEIN ARM-DOCKING COMPLEX SUBUNIT 3"/>
    <property type="match status" value="1"/>
</dbReference>
<dbReference type="GO" id="GO:0035253">
    <property type="term" value="C:ciliary rootlet"/>
    <property type="evidence" value="ECO:0007669"/>
    <property type="project" value="TreeGrafter"/>
</dbReference>